<organism evidence="8 9">
    <name type="scientific">Boothiomyces macroporosus</name>
    <dbReference type="NCBI Taxonomy" id="261099"/>
    <lineage>
        <taxon>Eukaryota</taxon>
        <taxon>Fungi</taxon>
        <taxon>Fungi incertae sedis</taxon>
        <taxon>Chytridiomycota</taxon>
        <taxon>Chytridiomycota incertae sedis</taxon>
        <taxon>Chytridiomycetes</taxon>
        <taxon>Rhizophydiales</taxon>
        <taxon>Terramycetaceae</taxon>
        <taxon>Boothiomyces</taxon>
    </lineage>
</organism>
<evidence type="ECO:0000256" key="5">
    <source>
        <dbReference type="ARBA" id="ARBA00022737"/>
    </source>
</evidence>
<evidence type="ECO:0000256" key="1">
    <source>
        <dbReference type="ARBA" id="ARBA00004123"/>
    </source>
</evidence>
<dbReference type="EMBL" id="JADGKB010000039">
    <property type="protein sequence ID" value="KAJ3257366.1"/>
    <property type="molecule type" value="Genomic_DNA"/>
</dbReference>
<feature type="repeat" description="WD" evidence="7">
    <location>
        <begin position="19"/>
        <end position="60"/>
    </location>
</feature>
<keyword evidence="3" id="KW-0806">Transcription termination</keyword>
<keyword evidence="9" id="KW-1185">Reference proteome</keyword>
<comment type="subcellular location">
    <subcellularLocation>
        <location evidence="1">Nucleus</location>
    </subcellularLocation>
</comment>
<dbReference type="SMART" id="SM00320">
    <property type="entry name" value="WD40"/>
    <property type="match status" value="6"/>
</dbReference>
<proteinExistence type="inferred from homology"/>
<accession>A0AAD5UGB9</accession>
<keyword evidence="3" id="KW-0804">Transcription</keyword>
<dbReference type="PRINTS" id="PR00320">
    <property type="entry name" value="GPROTEINBRPT"/>
</dbReference>
<evidence type="ECO:0000256" key="4">
    <source>
        <dbReference type="ARBA" id="ARBA00022574"/>
    </source>
</evidence>
<comment type="caution">
    <text evidence="8">The sequence shown here is derived from an EMBL/GenBank/DDBJ whole genome shotgun (WGS) entry which is preliminary data.</text>
</comment>
<evidence type="ECO:0000256" key="7">
    <source>
        <dbReference type="PROSITE-ProRule" id="PRU00221"/>
    </source>
</evidence>
<dbReference type="GO" id="GO:0048188">
    <property type="term" value="C:Set1C/COMPASS complex"/>
    <property type="evidence" value="ECO:0007669"/>
    <property type="project" value="TreeGrafter"/>
</dbReference>
<dbReference type="Pfam" id="PF00400">
    <property type="entry name" value="WD40"/>
    <property type="match status" value="3"/>
</dbReference>
<evidence type="ECO:0000313" key="9">
    <source>
        <dbReference type="Proteomes" id="UP001210925"/>
    </source>
</evidence>
<gene>
    <name evidence="8" type="ORF">HK103_004586</name>
</gene>
<evidence type="ECO:0000256" key="3">
    <source>
        <dbReference type="ARBA" id="ARBA00022472"/>
    </source>
</evidence>
<dbReference type="AlphaFoldDB" id="A0AAD5UGB9"/>
<dbReference type="PROSITE" id="PS50294">
    <property type="entry name" value="WD_REPEATS_REGION"/>
    <property type="match status" value="1"/>
</dbReference>
<feature type="repeat" description="WD" evidence="7">
    <location>
        <begin position="105"/>
        <end position="140"/>
    </location>
</feature>
<dbReference type="InterPro" id="IPR001680">
    <property type="entry name" value="WD40_rpt"/>
</dbReference>
<keyword evidence="3" id="KW-0805">Transcription regulation</keyword>
<dbReference type="PANTHER" id="PTHR19861">
    <property type="entry name" value="WD40 REPEAT PROTEIN SWD2"/>
    <property type="match status" value="1"/>
</dbReference>
<reference evidence="8" key="1">
    <citation type="submission" date="2020-05" db="EMBL/GenBank/DDBJ databases">
        <title>Phylogenomic resolution of chytrid fungi.</title>
        <authorList>
            <person name="Stajich J.E."/>
            <person name="Amses K."/>
            <person name="Simmons R."/>
            <person name="Seto K."/>
            <person name="Myers J."/>
            <person name="Bonds A."/>
            <person name="Quandt C.A."/>
            <person name="Barry K."/>
            <person name="Liu P."/>
            <person name="Grigoriev I."/>
            <person name="Longcore J.E."/>
            <person name="James T.Y."/>
        </authorList>
    </citation>
    <scope>NUCLEOTIDE SEQUENCE</scope>
    <source>
        <strain evidence="8">PLAUS21</strain>
    </source>
</reference>
<dbReference type="Proteomes" id="UP001210925">
    <property type="component" value="Unassembled WGS sequence"/>
</dbReference>
<name>A0AAD5UGB9_9FUNG</name>
<dbReference type="InterPro" id="IPR037867">
    <property type="entry name" value="Swd2/WDR82"/>
</dbReference>
<evidence type="ECO:0000256" key="6">
    <source>
        <dbReference type="ARBA" id="ARBA00023242"/>
    </source>
</evidence>
<dbReference type="InterPro" id="IPR020472">
    <property type="entry name" value="WD40_PAC1"/>
</dbReference>
<dbReference type="Gene3D" id="2.130.10.10">
    <property type="entry name" value="YVTN repeat-like/Quinoprotein amine dehydrogenase"/>
    <property type="match status" value="1"/>
</dbReference>
<dbReference type="InterPro" id="IPR015943">
    <property type="entry name" value="WD40/YVTN_repeat-like_dom_sf"/>
</dbReference>
<evidence type="ECO:0000313" key="8">
    <source>
        <dbReference type="EMBL" id="KAJ3257366.1"/>
    </source>
</evidence>
<sequence>MFEQLSLELLQSMGASKVFKENTRPINAIDFDDQGGFTLTSSDDESMRIYNANSGKLQNTVYSKKYGCSLGRFTHRSNNILHCSTKNDDSIRYMSFHDNKYLSYFKAHTDKVLSLEVSPLDDTFVSSSLDKTVRFWDLNTPNCAGFINTDSAINPLVAFDPSAQVLALGTGNTTIRMYSMKNYGQGPFLSQLLEDTLVAVPPQWTRLQFSNDGKYILISTNSNVLYLVDAYDAVIVHRLMGHSNPLNIPLEGCFTPDAKYVMCGSSDGKIHLWDIKTGQKVHDFVYHKDLPRIVKFSPRTCLFASSDTNFVYWTAPPK</sequence>
<dbReference type="GO" id="GO:0003682">
    <property type="term" value="F:chromatin binding"/>
    <property type="evidence" value="ECO:0007669"/>
    <property type="project" value="TreeGrafter"/>
</dbReference>
<keyword evidence="5" id="KW-0677">Repeat</keyword>
<dbReference type="PANTHER" id="PTHR19861:SF0">
    <property type="entry name" value="WD REPEAT-CONTAINING PROTEIN 82"/>
    <property type="match status" value="1"/>
</dbReference>
<dbReference type="SUPFAM" id="SSF50978">
    <property type="entry name" value="WD40 repeat-like"/>
    <property type="match status" value="1"/>
</dbReference>
<keyword evidence="4 7" id="KW-0853">WD repeat</keyword>
<evidence type="ECO:0000256" key="2">
    <source>
        <dbReference type="ARBA" id="ARBA00005616"/>
    </source>
</evidence>
<dbReference type="PROSITE" id="PS50082">
    <property type="entry name" value="WD_REPEATS_2"/>
    <property type="match status" value="3"/>
</dbReference>
<dbReference type="InterPro" id="IPR036322">
    <property type="entry name" value="WD40_repeat_dom_sf"/>
</dbReference>
<feature type="repeat" description="WD" evidence="7">
    <location>
        <begin position="254"/>
        <end position="283"/>
    </location>
</feature>
<dbReference type="GO" id="GO:0006353">
    <property type="term" value="P:DNA-templated transcription termination"/>
    <property type="evidence" value="ECO:0007669"/>
    <property type="project" value="UniProtKB-KW"/>
</dbReference>
<protein>
    <submittedName>
        <fullName evidence="8">Uncharacterized protein</fullName>
    </submittedName>
</protein>
<comment type="similarity">
    <text evidence="2">Belongs to the WD repeat SWD2 family.</text>
</comment>
<keyword evidence="6" id="KW-0539">Nucleus</keyword>